<keyword evidence="1" id="KW-0812">Transmembrane</keyword>
<evidence type="ECO:0000313" key="2">
    <source>
        <dbReference type="EMBL" id="GBM12395.1"/>
    </source>
</evidence>
<organism evidence="2 3">
    <name type="scientific">Araneus ventricosus</name>
    <name type="common">Orbweaver spider</name>
    <name type="synonym">Epeira ventricosa</name>
    <dbReference type="NCBI Taxonomy" id="182803"/>
    <lineage>
        <taxon>Eukaryota</taxon>
        <taxon>Metazoa</taxon>
        <taxon>Ecdysozoa</taxon>
        <taxon>Arthropoda</taxon>
        <taxon>Chelicerata</taxon>
        <taxon>Arachnida</taxon>
        <taxon>Araneae</taxon>
        <taxon>Araneomorphae</taxon>
        <taxon>Entelegynae</taxon>
        <taxon>Araneoidea</taxon>
        <taxon>Araneidae</taxon>
        <taxon>Araneus</taxon>
    </lineage>
</organism>
<gene>
    <name evidence="2" type="ORF">AVEN_211576_1</name>
</gene>
<evidence type="ECO:0000313" key="3">
    <source>
        <dbReference type="Proteomes" id="UP000499080"/>
    </source>
</evidence>
<reference evidence="2 3" key="1">
    <citation type="journal article" date="2019" name="Sci. Rep.">
        <title>Orb-weaving spider Araneus ventricosus genome elucidates the spidroin gene catalogue.</title>
        <authorList>
            <person name="Kono N."/>
            <person name="Nakamura H."/>
            <person name="Ohtoshi R."/>
            <person name="Moran D.A.P."/>
            <person name="Shinohara A."/>
            <person name="Yoshida Y."/>
            <person name="Fujiwara M."/>
            <person name="Mori M."/>
            <person name="Tomita M."/>
            <person name="Arakawa K."/>
        </authorList>
    </citation>
    <scope>NUCLEOTIDE SEQUENCE [LARGE SCALE GENOMIC DNA]</scope>
</reference>
<dbReference type="EMBL" id="BGPR01000313">
    <property type="protein sequence ID" value="GBM12395.1"/>
    <property type="molecule type" value="Genomic_DNA"/>
</dbReference>
<proteinExistence type="predicted"/>
<keyword evidence="1" id="KW-1133">Transmembrane helix</keyword>
<dbReference type="OrthoDB" id="6468833at2759"/>
<sequence>MLNISEEVTEVMSYADDFLSPYAFFFVLIGLSGVFWFSYILAFLQQSDYSSHIFIVSGIIYYMLLPLSIMLSAAAANEAAEMVKSTVKLMGSWIPKPYRDSDMYLRQRLKPRVEMTLWKMYKVDKSLFINSLGTLLTYGMLLGTLGSAQNQNDMPRHGCMK</sequence>
<feature type="transmembrane region" description="Helical" evidence="1">
    <location>
        <begin position="22"/>
        <end position="41"/>
    </location>
</feature>
<keyword evidence="1" id="KW-0472">Membrane</keyword>
<comment type="caution">
    <text evidence="2">The sequence shown here is derived from an EMBL/GenBank/DDBJ whole genome shotgun (WGS) entry which is preliminary data.</text>
</comment>
<feature type="transmembrane region" description="Helical" evidence="1">
    <location>
        <begin position="127"/>
        <end position="148"/>
    </location>
</feature>
<evidence type="ECO:0000256" key="1">
    <source>
        <dbReference type="SAM" id="Phobius"/>
    </source>
</evidence>
<keyword evidence="3" id="KW-1185">Reference proteome</keyword>
<accession>A0A4Y2D9Z7</accession>
<protein>
    <submittedName>
        <fullName evidence="2">Uncharacterized protein</fullName>
    </submittedName>
</protein>
<dbReference type="Proteomes" id="UP000499080">
    <property type="component" value="Unassembled WGS sequence"/>
</dbReference>
<feature type="transmembrane region" description="Helical" evidence="1">
    <location>
        <begin position="53"/>
        <end position="76"/>
    </location>
</feature>
<name>A0A4Y2D9Z7_ARAVE</name>
<dbReference type="AlphaFoldDB" id="A0A4Y2D9Z7"/>